<dbReference type="AlphaFoldDB" id="A0A7R7WM98"/>
<gene>
    <name evidence="2" type="ORF">AKAW2_81340S</name>
</gene>
<organism evidence="2 3">
    <name type="scientific">Aspergillus kawachii</name>
    <name type="common">White koji mold</name>
    <name type="synonym">Aspergillus awamori var. kawachi</name>
    <dbReference type="NCBI Taxonomy" id="1069201"/>
    <lineage>
        <taxon>Eukaryota</taxon>
        <taxon>Fungi</taxon>
        <taxon>Dikarya</taxon>
        <taxon>Ascomycota</taxon>
        <taxon>Pezizomycotina</taxon>
        <taxon>Eurotiomycetes</taxon>
        <taxon>Eurotiomycetidae</taxon>
        <taxon>Eurotiales</taxon>
        <taxon>Aspergillaceae</taxon>
        <taxon>Aspergillus</taxon>
        <taxon>Aspergillus subgen. Circumdati</taxon>
    </lineage>
</organism>
<feature type="transmembrane region" description="Helical" evidence="1">
    <location>
        <begin position="12"/>
        <end position="30"/>
    </location>
</feature>
<keyword evidence="1" id="KW-0812">Transmembrane</keyword>
<keyword evidence="3" id="KW-1185">Reference proteome</keyword>
<protein>
    <submittedName>
        <fullName evidence="2">Uncharacterized protein</fullName>
    </submittedName>
</protein>
<evidence type="ECO:0000313" key="2">
    <source>
        <dbReference type="EMBL" id="BCS05539.1"/>
    </source>
</evidence>
<name>A0A7R7WM98_ASPKA</name>
<sequence>MAGNSKKRILAVIKTMFLLSPSIILGQFYLRRRVMKDMAQSIESLKLQTLKVEISTESSAADLKTFCMSRKALSRSHFSVLLRSDFTSSWPKISSHILSATESR</sequence>
<dbReference type="KEGG" id="aluc:AKAW2_81340S"/>
<accession>A0A7R7WM98</accession>
<evidence type="ECO:0000313" key="3">
    <source>
        <dbReference type="Proteomes" id="UP000661280"/>
    </source>
</evidence>
<dbReference type="EMBL" id="AP024432">
    <property type="protein sequence ID" value="BCS05539.1"/>
    <property type="molecule type" value="Genomic_DNA"/>
</dbReference>
<reference evidence="2" key="2">
    <citation type="submission" date="2021-02" db="EMBL/GenBank/DDBJ databases">
        <title>Aspergillus luchuensis mut. kawachii IFO 4304 genome sequence.</title>
        <authorList>
            <person name="Mori K."/>
            <person name="Kadooka C."/>
            <person name="Goto M."/>
            <person name="Futagami T."/>
        </authorList>
    </citation>
    <scope>NUCLEOTIDE SEQUENCE</scope>
    <source>
        <strain evidence="2">IFO 4308</strain>
    </source>
</reference>
<evidence type="ECO:0000256" key="1">
    <source>
        <dbReference type="SAM" id="Phobius"/>
    </source>
</evidence>
<proteinExistence type="predicted"/>
<keyword evidence="1" id="KW-0472">Membrane</keyword>
<dbReference type="GeneID" id="64966860"/>
<dbReference type="RefSeq" id="XP_041549301.1">
    <property type="nucleotide sequence ID" value="XM_041682461.1"/>
</dbReference>
<reference evidence="2" key="1">
    <citation type="submission" date="2021-01" db="EMBL/GenBank/DDBJ databases">
        <authorList>
            <consortium name="Aspergillus luchuensis mut. kawachii IFO 4304 genome sequencing consortium"/>
            <person name="Kazuki M."/>
            <person name="Futagami T."/>
        </authorList>
    </citation>
    <scope>NUCLEOTIDE SEQUENCE</scope>
    <source>
        <strain evidence="2">IFO 4308</strain>
    </source>
</reference>
<keyword evidence="1" id="KW-1133">Transmembrane helix</keyword>
<dbReference type="Proteomes" id="UP000661280">
    <property type="component" value="Chromosome 8"/>
</dbReference>